<accession>A0A0M7A1T6</accession>
<dbReference type="STRING" id="388408.LAX5112_01787"/>
<dbReference type="EMBL" id="CXWD01000006">
    <property type="protein sequence ID" value="CTQ68561.1"/>
    <property type="molecule type" value="Genomic_DNA"/>
</dbReference>
<dbReference type="Proteomes" id="UP000053235">
    <property type="component" value="Unassembled WGS sequence"/>
</dbReference>
<evidence type="ECO:0000313" key="1">
    <source>
        <dbReference type="EMBL" id="CTQ68561.1"/>
    </source>
</evidence>
<proteinExistence type="predicted"/>
<dbReference type="RefSeq" id="WP_208981249.1">
    <property type="nucleotide sequence ID" value="NZ_CXWD01000006.1"/>
</dbReference>
<reference evidence="2" key="1">
    <citation type="submission" date="2015-07" db="EMBL/GenBank/DDBJ databases">
        <authorList>
            <person name="Rodrigo-Torres Lidia"/>
            <person name="Arahal R.David."/>
        </authorList>
    </citation>
    <scope>NUCLEOTIDE SEQUENCE [LARGE SCALE GENOMIC DNA]</scope>
    <source>
        <strain evidence="2">CECT 5112</strain>
    </source>
</reference>
<name>A0A0M7A1T6_9HYPH</name>
<dbReference type="InterPro" id="IPR022224">
    <property type="entry name" value="DUF3750"/>
</dbReference>
<sequence length="254" mass="28042">MRRLLIWSACFILFNLALGLTTYMSGVRSPDTHWSTANREPIGIAPDPRTEQQAIVQVYAARAFSWRGYFGVHSWISVKPANADHFTTYEVTGWRVRYGGNAVRASRRAPDSRWFGSEPELLAELRGEPAREAIVRLQIAVDAYEFNSIYTVWPGPNSNTFIAHLGRVLPELRLDLPPTAVGKDYLASGLWAPAPSGTGYQLSLMGLFGVLVAWEEGLELNILGLTYGIDLNDLSLKLPMIGRIGFSSGNTPSA</sequence>
<dbReference type="AlphaFoldDB" id="A0A0M7A1T6"/>
<protein>
    <recommendedName>
        <fullName evidence="3">DUF3750 domain-containing protein</fullName>
    </recommendedName>
</protein>
<organism evidence="1 2">
    <name type="scientific">Roseibium alexandrii</name>
    <dbReference type="NCBI Taxonomy" id="388408"/>
    <lineage>
        <taxon>Bacteria</taxon>
        <taxon>Pseudomonadati</taxon>
        <taxon>Pseudomonadota</taxon>
        <taxon>Alphaproteobacteria</taxon>
        <taxon>Hyphomicrobiales</taxon>
        <taxon>Stappiaceae</taxon>
        <taxon>Roseibium</taxon>
    </lineage>
</organism>
<gene>
    <name evidence="1" type="ORF">LAX5112_01787</name>
</gene>
<evidence type="ECO:0008006" key="3">
    <source>
        <dbReference type="Google" id="ProtNLM"/>
    </source>
</evidence>
<keyword evidence="2" id="KW-1185">Reference proteome</keyword>
<evidence type="ECO:0000313" key="2">
    <source>
        <dbReference type="Proteomes" id="UP000053235"/>
    </source>
</evidence>
<dbReference type="Pfam" id="PF12570">
    <property type="entry name" value="DUF3750"/>
    <property type="match status" value="1"/>
</dbReference>